<dbReference type="Proteomes" id="UP000664073">
    <property type="component" value="Unassembled WGS sequence"/>
</dbReference>
<dbReference type="InterPro" id="IPR044068">
    <property type="entry name" value="CB"/>
</dbReference>
<organism evidence="13 14">
    <name type="scientific">Acetobacter garciniae</name>
    <dbReference type="NCBI Taxonomy" id="2817435"/>
    <lineage>
        <taxon>Bacteria</taxon>
        <taxon>Pseudomonadati</taxon>
        <taxon>Pseudomonadota</taxon>
        <taxon>Alphaproteobacteria</taxon>
        <taxon>Acetobacterales</taxon>
        <taxon>Acetobacteraceae</taxon>
        <taxon>Acetobacter</taxon>
    </lineage>
</organism>
<evidence type="ECO:0000256" key="8">
    <source>
        <dbReference type="ARBA" id="ARBA00023306"/>
    </source>
</evidence>
<dbReference type="GO" id="GO:0009037">
    <property type="term" value="F:tyrosine-based site-specific recombinase activity"/>
    <property type="evidence" value="ECO:0007669"/>
    <property type="project" value="UniProtKB-UniRule"/>
</dbReference>
<protein>
    <recommendedName>
        <fullName evidence="9">Tyrosine recombinase XerC</fullName>
    </recommendedName>
</protein>
<dbReference type="InterPro" id="IPR011010">
    <property type="entry name" value="DNA_brk_join_enz"/>
</dbReference>
<comment type="caution">
    <text evidence="13">The sequence shown here is derived from an EMBL/GenBank/DDBJ whole genome shotgun (WGS) entry which is preliminary data.</text>
</comment>
<evidence type="ECO:0000256" key="2">
    <source>
        <dbReference type="ARBA" id="ARBA00022490"/>
    </source>
</evidence>
<feature type="region of interest" description="Disordered" evidence="10">
    <location>
        <begin position="321"/>
        <end position="350"/>
    </location>
</feature>
<keyword evidence="7 9" id="KW-0233">DNA recombination</keyword>
<dbReference type="InterPro" id="IPR013762">
    <property type="entry name" value="Integrase-like_cat_sf"/>
</dbReference>
<feature type="active site" evidence="9">
    <location>
        <position position="197"/>
    </location>
</feature>
<keyword evidence="14" id="KW-1185">Reference proteome</keyword>
<evidence type="ECO:0000256" key="4">
    <source>
        <dbReference type="ARBA" id="ARBA00022829"/>
    </source>
</evidence>
<dbReference type="GO" id="GO:0005737">
    <property type="term" value="C:cytoplasm"/>
    <property type="evidence" value="ECO:0007669"/>
    <property type="project" value="UniProtKB-SubCell"/>
</dbReference>
<comment type="function">
    <text evidence="9">Site-specific tyrosine recombinase, which acts by catalyzing the cutting and rejoining of the recombining DNA molecules. The XerC-XerD complex is essential to convert dimers of the bacterial chromosome into monomers to permit their segregation at cell division. It also contributes to the segregational stability of plasmids.</text>
</comment>
<evidence type="ECO:0000256" key="10">
    <source>
        <dbReference type="SAM" id="MobiDB-lite"/>
    </source>
</evidence>
<evidence type="ECO:0000313" key="13">
    <source>
        <dbReference type="EMBL" id="MBO1325984.1"/>
    </source>
</evidence>
<evidence type="ECO:0000256" key="1">
    <source>
        <dbReference type="ARBA" id="ARBA00004496"/>
    </source>
</evidence>
<comment type="subcellular location">
    <subcellularLocation>
        <location evidence="1 9">Cytoplasm</location>
    </subcellularLocation>
</comment>
<evidence type="ECO:0000313" key="14">
    <source>
        <dbReference type="Proteomes" id="UP000664073"/>
    </source>
</evidence>
<evidence type="ECO:0000256" key="9">
    <source>
        <dbReference type="HAMAP-Rule" id="MF_01808"/>
    </source>
</evidence>
<dbReference type="Gene3D" id="1.10.150.130">
    <property type="match status" value="1"/>
</dbReference>
<dbReference type="SUPFAM" id="SSF47823">
    <property type="entry name" value="lambda integrase-like, N-terminal domain"/>
    <property type="match status" value="1"/>
</dbReference>
<evidence type="ECO:0000256" key="3">
    <source>
        <dbReference type="ARBA" id="ARBA00022618"/>
    </source>
</evidence>
<accession>A0A939HQU7</accession>
<keyword evidence="8 9" id="KW-0131">Cell cycle</keyword>
<dbReference type="InterPro" id="IPR004107">
    <property type="entry name" value="Integrase_SAM-like_N"/>
</dbReference>
<keyword evidence="5 9" id="KW-0229">DNA integration</keyword>
<dbReference type="PROSITE" id="PS51900">
    <property type="entry name" value="CB"/>
    <property type="match status" value="1"/>
</dbReference>
<comment type="similarity">
    <text evidence="9">Belongs to the 'phage' integrase family. XerC subfamily.</text>
</comment>
<dbReference type="InterPro" id="IPR002104">
    <property type="entry name" value="Integrase_catalytic"/>
</dbReference>
<feature type="active site" evidence="9">
    <location>
        <position position="171"/>
    </location>
</feature>
<keyword evidence="3 9" id="KW-0132">Cell division</keyword>
<dbReference type="GO" id="GO:0006313">
    <property type="term" value="P:DNA transposition"/>
    <property type="evidence" value="ECO:0007669"/>
    <property type="project" value="UniProtKB-UniRule"/>
</dbReference>
<feature type="domain" description="Tyr recombinase" evidence="11">
    <location>
        <begin position="134"/>
        <end position="312"/>
    </location>
</feature>
<gene>
    <name evidence="9" type="primary">xerC</name>
    <name evidence="13" type="ORF">J2D77_12570</name>
</gene>
<dbReference type="GO" id="GO:0051301">
    <property type="term" value="P:cell division"/>
    <property type="evidence" value="ECO:0007669"/>
    <property type="project" value="UniProtKB-KW"/>
</dbReference>
<evidence type="ECO:0000259" key="12">
    <source>
        <dbReference type="PROSITE" id="PS51900"/>
    </source>
</evidence>
<comment type="subunit">
    <text evidence="9">Forms a cyclic heterotetrameric complex composed of two molecules of XerC and two molecules of XerD.</text>
</comment>
<dbReference type="InterPro" id="IPR023009">
    <property type="entry name" value="Tyrosine_recombinase_XerC/XerD"/>
</dbReference>
<dbReference type="Pfam" id="PF00589">
    <property type="entry name" value="Phage_integrase"/>
    <property type="match status" value="1"/>
</dbReference>
<dbReference type="SUPFAM" id="SSF56349">
    <property type="entry name" value="DNA breaking-rejoining enzymes"/>
    <property type="match status" value="1"/>
</dbReference>
<dbReference type="RefSeq" id="WP_207846653.1">
    <property type="nucleotide sequence ID" value="NZ_JAFVMH010000006.1"/>
</dbReference>
<dbReference type="PANTHER" id="PTHR30349:SF41">
    <property type="entry name" value="INTEGRASE_RECOMBINASE PROTEIN MJ0367-RELATED"/>
    <property type="match status" value="1"/>
</dbReference>
<dbReference type="GO" id="GO:0007059">
    <property type="term" value="P:chromosome segregation"/>
    <property type="evidence" value="ECO:0007669"/>
    <property type="project" value="UniProtKB-UniRule"/>
</dbReference>
<keyword evidence="2 9" id="KW-0963">Cytoplasm</keyword>
<dbReference type="AlphaFoldDB" id="A0A939HQU7"/>
<feature type="region of interest" description="Disordered" evidence="10">
    <location>
        <begin position="117"/>
        <end position="136"/>
    </location>
</feature>
<feature type="domain" description="Core-binding (CB)" evidence="12">
    <location>
        <begin position="1"/>
        <end position="107"/>
    </location>
</feature>
<name>A0A939HQU7_9PROT</name>
<sequence>MTAQEAVQQFLEWMAVEKRASPLTVEAYRGDLARFLAFMAVHLDGLPSMAGLGAITLRDLRAWLAYEQEHALQKRGRNRGAPSTPDQAARTRARRVSALRSFFRYLARRQGVDNPAVSLLGTPRTKKTLPRPLPRPEALAAPMDIAELARTPFEQQRNATLFMLLYGCGLRISEALNLNVGDLHSVASGGVLLIRGKGGKERLVPVLPQVAQALQAWRARHPAPDAQAPLFLGVRGGRLQAAVAQKAMREWRVLSGLPDHATPHALRHSFATHLMEGGADLRVIQELLGHASLSTTQRYTLADEAHLVDVWTRAHPRAQLGAQAGATSGRAEKTAPAAAPAMVHTQAEKD</sequence>
<dbReference type="InterPro" id="IPR050090">
    <property type="entry name" value="Tyrosine_recombinase_XerCD"/>
</dbReference>
<evidence type="ECO:0000256" key="5">
    <source>
        <dbReference type="ARBA" id="ARBA00022908"/>
    </source>
</evidence>
<keyword evidence="4 9" id="KW-0159">Chromosome partition</keyword>
<dbReference type="GO" id="GO:0003677">
    <property type="term" value="F:DNA binding"/>
    <property type="evidence" value="ECO:0007669"/>
    <property type="project" value="UniProtKB-UniRule"/>
</dbReference>
<evidence type="ECO:0000256" key="6">
    <source>
        <dbReference type="ARBA" id="ARBA00023125"/>
    </source>
</evidence>
<proteinExistence type="inferred from homology"/>
<dbReference type="Gene3D" id="1.10.443.10">
    <property type="entry name" value="Intergrase catalytic core"/>
    <property type="match status" value="1"/>
</dbReference>
<keyword evidence="6 9" id="KW-0238">DNA-binding</keyword>
<feature type="active site" evidence="9">
    <location>
        <position position="264"/>
    </location>
</feature>
<dbReference type="EMBL" id="JAFVMH010000006">
    <property type="protein sequence ID" value="MBO1325984.1"/>
    <property type="molecule type" value="Genomic_DNA"/>
</dbReference>
<dbReference type="PROSITE" id="PS51898">
    <property type="entry name" value="TYR_RECOMBINASE"/>
    <property type="match status" value="1"/>
</dbReference>
<dbReference type="HAMAP" id="MF_01808">
    <property type="entry name" value="Recomb_XerC_XerD"/>
    <property type="match status" value="1"/>
</dbReference>
<reference evidence="13" key="1">
    <citation type="submission" date="2021-03" db="EMBL/GenBank/DDBJ databases">
        <title>The complete genome sequence of Acetobacter sp. TBRC 12339.</title>
        <authorList>
            <person name="Charoenyingcharoen P."/>
            <person name="Yukphan P."/>
        </authorList>
    </citation>
    <scope>NUCLEOTIDE SEQUENCE</scope>
    <source>
        <strain evidence="13">TBRC 12339</strain>
    </source>
</reference>
<feature type="active site" evidence="9">
    <location>
        <position position="267"/>
    </location>
</feature>
<evidence type="ECO:0000256" key="7">
    <source>
        <dbReference type="ARBA" id="ARBA00023172"/>
    </source>
</evidence>
<dbReference type="PANTHER" id="PTHR30349">
    <property type="entry name" value="PHAGE INTEGRASE-RELATED"/>
    <property type="match status" value="1"/>
</dbReference>
<feature type="active site" evidence="9">
    <location>
        <position position="290"/>
    </location>
</feature>
<evidence type="ECO:0000259" key="11">
    <source>
        <dbReference type="PROSITE" id="PS51898"/>
    </source>
</evidence>
<dbReference type="Pfam" id="PF02899">
    <property type="entry name" value="Phage_int_SAM_1"/>
    <property type="match status" value="1"/>
</dbReference>
<dbReference type="InterPro" id="IPR010998">
    <property type="entry name" value="Integrase_recombinase_N"/>
</dbReference>
<feature type="active site" description="O-(3'-phospho-DNA)-tyrosine intermediate" evidence="9">
    <location>
        <position position="299"/>
    </location>
</feature>